<dbReference type="Proteomes" id="UP000184363">
    <property type="component" value="Unassembled WGS sequence"/>
</dbReference>
<sequence>MNSLNPLLSRRRALQGITTLAGLGLAGSVLTSCAGSTTGPDGLRRVRLTQAVNSLAYAQNYIAQRAGYFRDVGLAVETVVTDGGGPDVQAVLAGSAGFTINDGGQVITALSGNRRLTAVAATFDRCLVNATISVRTAQRLGIDATTPLPRKLAVLPELRIGVTAPGALTWQIARFNLVGAGADPDSATLVALGGGPAVLAALESDQVDVIYISVPFGEQAVQRGTGLTLIDHSAGEDPTLSRFMMEGLWVRPGDIEEDRESIVGMVTALQRASTFIRTASPEEIADVLQPDFTAFGREVLLAAVERLKGAVPADGRWDATAQATTERVLRTNGLLRPDAPPLASIVEDRFLT</sequence>
<dbReference type="PANTHER" id="PTHR30024:SF47">
    <property type="entry name" value="TAURINE-BINDING PERIPLASMIC PROTEIN"/>
    <property type="match status" value="1"/>
</dbReference>
<keyword evidence="5" id="KW-1185">Reference proteome</keyword>
<evidence type="ECO:0000313" key="5">
    <source>
        <dbReference type="Proteomes" id="UP000184363"/>
    </source>
</evidence>
<comment type="subcellular location">
    <subcellularLocation>
        <location evidence="1">Periplasm</location>
    </subcellularLocation>
</comment>
<dbReference type="Gene3D" id="3.40.190.10">
    <property type="entry name" value="Periplasmic binding protein-like II"/>
    <property type="match status" value="2"/>
</dbReference>
<reference evidence="4 5" key="1">
    <citation type="submission" date="2016-11" db="EMBL/GenBank/DDBJ databases">
        <authorList>
            <person name="Jaros S."/>
            <person name="Januszkiewicz K."/>
            <person name="Wedrychowicz H."/>
        </authorList>
    </citation>
    <scope>NUCLEOTIDE SEQUENCE [LARGE SCALE GENOMIC DNA]</scope>
    <source>
        <strain evidence="4 5">DSM 43832</strain>
    </source>
</reference>
<dbReference type="PANTHER" id="PTHR30024">
    <property type="entry name" value="ALIPHATIC SULFONATES-BINDING PROTEIN-RELATED"/>
    <property type="match status" value="1"/>
</dbReference>
<accession>A0A1M6TRN2</accession>
<organism evidence="4 5">
    <name type="scientific">Pseudonocardia thermophila</name>
    <dbReference type="NCBI Taxonomy" id="1848"/>
    <lineage>
        <taxon>Bacteria</taxon>
        <taxon>Bacillati</taxon>
        <taxon>Actinomycetota</taxon>
        <taxon>Actinomycetes</taxon>
        <taxon>Pseudonocardiales</taxon>
        <taxon>Pseudonocardiaceae</taxon>
        <taxon>Pseudonocardia</taxon>
    </lineage>
</organism>
<dbReference type="PROSITE" id="PS51318">
    <property type="entry name" value="TAT"/>
    <property type="match status" value="1"/>
</dbReference>
<gene>
    <name evidence="4" type="ORF">SAMN05443637_108207</name>
</gene>
<evidence type="ECO:0000256" key="2">
    <source>
        <dbReference type="ARBA" id="ARBA00010742"/>
    </source>
</evidence>
<evidence type="ECO:0000313" key="4">
    <source>
        <dbReference type="EMBL" id="SHK59580.1"/>
    </source>
</evidence>
<keyword evidence="3" id="KW-0732">Signal</keyword>
<dbReference type="AlphaFoldDB" id="A0A1M6TRN2"/>
<dbReference type="SUPFAM" id="SSF53850">
    <property type="entry name" value="Periplasmic binding protein-like II"/>
    <property type="match status" value="1"/>
</dbReference>
<dbReference type="Pfam" id="PF13379">
    <property type="entry name" value="NMT1_2"/>
    <property type="match status" value="1"/>
</dbReference>
<dbReference type="EMBL" id="FRAP01000008">
    <property type="protein sequence ID" value="SHK59580.1"/>
    <property type="molecule type" value="Genomic_DNA"/>
</dbReference>
<name>A0A1M6TRN2_PSETH</name>
<proteinExistence type="inferred from homology"/>
<dbReference type="STRING" id="1848.SAMN05443637_108207"/>
<comment type="similarity">
    <text evidence="2">Belongs to the bacterial solute-binding protein SsuA/TauA family.</text>
</comment>
<evidence type="ECO:0000256" key="1">
    <source>
        <dbReference type="ARBA" id="ARBA00004418"/>
    </source>
</evidence>
<protein>
    <submittedName>
        <fullName evidence="4">ABC-type nitrate/sulfonate/bicarbonate transport system, substrate-binding protein</fullName>
    </submittedName>
</protein>
<evidence type="ECO:0000256" key="3">
    <source>
        <dbReference type="ARBA" id="ARBA00022729"/>
    </source>
</evidence>
<dbReference type="GO" id="GO:0042597">
    <property type="term" value="C:periplasmic space"/>
    <property type="evidence" value="ECO:0007669"/>
    <property type="project" value="UniProtKB-SubCell"/>
</dbReference>
<dbReference type="InterPro" id="IPR006311">
    <property type="entry name" value="TAT_signal"/>
</dbReference>